<name>A0A5B7EKG0_PORTR</name>
<sequence>MGKGEIREEQWRGDKSGSVPRISMRGAKPAGAMASSCTYGLPDAGEKRDAYILSTIGWHMAVPPVIIMRNR</sequence>
<accession>A0A5B7EKG0</accession>
<dbReference type="Proteomes" id="UP000324222">
    <property type="component" value="Unassembled WGS sequence"/>
</dbReference>
<keyword evidence="3" id="KW-1185">Reference proteome</keyword>
<gene>
    <name evidence="2" type="ORF">E2C01_027183</name>
</gene>
<proteinExistence type="predicted"/>
<evidence type="ECO:0000256" key="1">
    <source>
        <dbReference type="SAM" id="MobiDB-lite"/>
    </source>
</evidence>
<dbReference type="EMBL" id="VSRR010002914">
    <property type="protein sequence ID" value="MPC33818.1"/>
    <property type="molecule type" value="Genomic_DNA"/>
</dbReference>
<comment type="caution">
    <text evidence="2">The sequence shown here is derived from an EMBL/GenBank/DDBJ whole genome shotgun (WGS) entry which is preliminary data.</text>
</comment>
<protein>
    <submittedName>
        <fullName evidence="2">Uncharacterized protein</fullName>
    </submittedName>
</protein>
<feature type="compositionally biased region" description="Basic and acidic residues" evidence="1">
    <location>
        <begin position="1"/>
        <end position="15"/>
    </location>
</feature>
<organism evidence="2 3">
    <name type="scientific">Portunus trituberculatus</name>
    <name type="common">Swimming crab</name>
    <name type="synonym">Neptunus trituberculatus</name>
    <dbReference type="NCBI Taxonomy" id="210409"/>
    <lineage>
        <taxon>Eukaryota</taxon>
        <taxon>Metazoa</taxon>
        <taxon>Ecdysozoa</taxon>
        <taxon>Arthropoda</taxon>
        <taxon>Crustacea</taxon>
        <taxon>Multicrustacea</taxon>
        <taxon>Malacostraca</taxon>
        <taxon>Eumalacostraca</taxon>
        <taxon>Eucarida</taxon>
        <taxon>Decapoda</taxon>
        <taxon>Pleocyemata</taxon>
        <taxon>Brachyura</taxon>
        <taxon>Eubrachyura</taxon>
        <taxon>Portunoidea</taxon>
        <taxon>Portunidae</taxon>
        <taxon>Portuninae</taxon>
        <taxon>Portunus</taxon>
    </lineage>
</organism>
<evidence type="ECO:0000313" key="2">
    <source>
        <dbReference type="EMBL" id="MPC33818.1"/>
    </source>
</evidence>
<reference evidence="2 3" key="1">
    <citation type="submission" date="2019-05" db="EMBL/GenBank/DDBJ databases">
        <title>Another draft genome of Portunus trituberculatus and its Hox gene families provides insights of decapod evolution.</title>
        <authorList>
            <person name="Jeong J.-H."/>
            <person name="Song I."/>
            <person name="Kim S."/>
            <person name="Choi T."/>
            <person name="Kim D."/>
            <person name="Ryu S."/>
            <person name="Kim W."/>
        </authorList>
    </citation>
    <scope>NUCLEOTIDE SEQUENCE [LARGE SCALE GENOMIC DNA]</scope>
    <source>
        <tissue evidence="2">Muscle</tissue>
    </source>
</reference>
<evidence type="ECO:0000313" key="3">
    <source>
        <dbReference type="Proteomes" id="UP000324222"/>
    </source>
</evidence>
<feature type="region of interest" description="Disordered" evidence="1">
    <location>
        <begin position="1"/>
        <end position="27"/>
    </location>
</feature>
<dbReference type="AlphaFoldDB" id="A0A5B7EKG0"/>